<organism evidence="2 3">
    <name type="scientific">Tribolium castaneum</name>
    <name type="common">Red flour beetle</name>
    <dbReference type="NCBI Taxonomy" id="7070"/>
    <lineage>
        <taxon>Eukaryota</taxon>
        <taxon>Metazoa</taxon>
        <taxon>Ecdysozoa</taxon>
        <taxon>Arthropoda</taxon>
        <taxon>Hexapoda</taxon>
        <taxon>Insecta</taxon>
        <taxon>Pterygota</taxon>
        <taxon>Neoptera</taxon>
        <taxon>Endopterygota</taxon>
        <taxon>Coleoptera</taxon>
        <taxon>Polyphaga</taxon>
        <taxon>Cucujiformia</taxon>
        <taxon>Tenebrionidae</taxon>
        <taxon>Tenebrionidae incertae sedis</taxon>
        <taxon>Tribolium</taxon>
    </lineage>
</organism>
<evidence type="ECO:0000256" key="1">
    <source>
        <dbReference type="SAM" id="MobiDB-lite"/>
    </source>
</evidence>
<reference evidence="2 3" key="1">
    <citation type="journal article" date="2008" name="Nature">
        <title>The genome of the model beetle and pest Tribolium castaneum.</title>
        <authorList>
            <consortium name="Tribolium Genome Sequencing Consortium"/>
            <person name="Richards S."/>
            <person name="Gibbs R.A."/>
            <person name="Weinstock G.M."/>
            <person name="Brown S.J."/>
            <person name="Denell R."/>
            <person name="Beeman R.W."/>
            <person name="Gibbs R."/>
            <person name="Beeman R.W."/>
            <person name="Brown S.J."/>
            <person name="Bucher G."/>
            <person name="Friedrich M."/>
            <person name="Grimmelikhuijzen C.J."/>
            <person name="Klingler M."/>
            <person name="Lorenzen M."/>
            <person name="Richards S."/>
            <person name="Roth S."/>
            <person name="Schroder R."/>
            <person name="Tautz D."/>
            <person name="Zdobnov E.M."/>
            <person name="Muzny D."/>
            <person name="Gibbs R.A."/>
            <person name="Weinstock G.M."/>
            <person name="Attaway T."/>
            <person name="Bell S."/>
            <person name="Buhay C.J."/>
            <person name="Chandrabose M.N."/>
            <person name="Chavez D."/>
            <person name="Clerk-Blankenburg K.P."/>
            <person name="Cree A."/>
            <person name="Dao M."/>
            <person name="Davis C."/>
            <person name="Chacko J."/>
            <person name="Dinh H."/>
            <person name="Dugan-Rocha S."/>
            <person name="Fowler G."/>
            <person name="Garner T.T."/>
            <person name="Garnes J."/>
            <person name="Gnirke A."/>
            <person name="Hawes A."/>
            <person name="Hernandez J."/>
            <person name="Hines S."/>
            <person name="Holder M."/>
            <person name="Hume J."/>
            <person name="Jhangiani S.N."/>
            <person name="Joshi V."/>
            <person name="Khan Z.M."/>
            <person name="Jackson L."/>
            <person name="Kovar C."/>
            <person name="Kowis A."/>
            <person name="Lee S."/>
            <person name="Lewis L.R."/>
            <person name="Margolis J."/>
            <person name="Morgan M."/>
            <person name="Nazareth L.V."/>
            <person name="Nguyen N."/>
            <person name="Okwuonu G."/>
            <person name="Parker D."/>
            <person name="Richards S."/>
            <person name="Ruiz S.J."/>
            <person name="Santibanez J."/>
            <person name="Savard J."/>
            <person name="Scherer S.E."/>
            <person name="Schneider B."/>
            <person name="Sodergren E."/>
            <person name="Tautz D."/>
            <person name="Vattahil S."/>
            <person name="Villasana D."/>
            <person name="White C.S."/>
            <person name="Wright R."/>
            <person name="Park Y."/>
            <person name="Beeman R.W."/>
            <person name="Lord J."/>
            <person name="Oppert B."/>
            <person name="Lorenzen M."/>
            <person name="Brown S."/>
            <person name="Wang L."/>
            <person name="Savard J."/>
            <person name="Tautz D."/>
            <person name="Richards S."/>
            <person name="Weinstock G."/>
            <person name="Gibbs R.A."/>
            <person name="Liu Y."/>
            <person name="Worley K."/>
            <person name="Weinstock G."/>
            <person name="Elsik C.G."/>
            <person name="Reese J.T."/>
            <person name="Elhaik E."/>
            <person name="Landan G."/>
            <person name="Graur D."/>
            <person name="Arensburger P."/>
            <person name="Atkinson P."/>
            <person name="Beeman R.W."/>
            <person name="Beidler J."/>
            <person name="Brown S.J."/>
            <person name="Demuth J.P."/>
            <person name="Drury D.W."/>
            <person name="Du Y.Z."/>
            <person name="Fujiwara H."/>
            <person name="Lorenzen M."/>
            <person name="Maselli V."/>
            <person name="Osanai M."/>
            <person name="Park Y."/>
            <person name="Robertson H.M."/>
            <person name="Tu Z."/>
            <person name="Wang J.J."/>
            <person name="Wang S."/>
            <person name="Richards S."/>
            <person name="Song H."/>
            <person name="Zhang L."/>
            <person name="Sodergren E."/>
            <person name="Werner D."/>
            <person name="Stanke M."/>
            <person name="Morgenstern B."/>
            <person name="Solovyev V."/>
            <person name="Kosarev P."/>
            <person name="Brown G."/>
            <person name="Chen H.C."/>
            <person name="Ermolaeva O."/>
            <person name="Hlavina W."/>
            <person name="Kapustin Y."/>
            <person name="Kiryutin B."/>
            <person name="Kitts P."/>
            <person name="Maglott D."/>
            <person name="Pruitt K."/>
            <person name="Sapojnikov V."/>
            <person name="Souvorov A."/>
            <person name="Mackey A.J."/>
            <person name="Waterhouse R.M."/>
            <person name="Wyder S."/>
            <person name="Zdobnov E.M."/>
            <person name="Zdobnov E.M."/>
            <person name="Wyder S."/>
            <person name="Kriventseva E.V."/>
            <person name="Kadowaki T."/>
            <person name="Bork P."/>
            <person name="Aranda M."/>
            <person name="Bao R."/>
            <person name="Beermann A."/>
            <person name="Berns N."/>
            <person name="Bolognesi R."/>
            <person name="Bonneton F."/>
            <person name="Bopp D."/>
            <person name="Brown S.J."/>
            <person name="Bucher G."/>
            <person name="Butts T."/>
            <person name="Chaumot A."/>
            <person name="Denell R.E."/>
            <person name="Ferrier D.E."/>
            <person name="Friedrich M."/>
            <person name="Gordon C.M."/>
            <person name="Jindra M."/>
            <person name="Klingler M."/>
            <person name="Lan Q."/>
            <person name="Lattorff H.M."/>
            <person name="Laudet V."/>
            <person name="von Levetsow C."/>
            <person name="Liu Z."/>
            <person name="Lutz R."/>
            <person name="Lynch J.A."/>
            <person name="da Fonseca R.N."/>
            <person name="Posnien N."/>
            <person name="Reuter R."/>
            <person name="Roth S."/>
            <person name="Savard J."/>
            <person name="Schinko J.B."/>
            <person name="Schmitt C."/>
            <person name="Schoppmeier M."/>
            <person name="Schroder R."/>
            <person name="Shippy T.D."/>
            <person name="Simonnet F."/>
            <person name="Marques-Souza H."/>
            <person name="Tautz D."/>
            <person name="Tomoyasu Y."/>
            <person name="Trauner J."/>
            <person name="Van der Zee M."/>
            <person name="Vervoort M."/>
            <person name="Wittkopp N."/>
            <person name="Wimmer E.A."/>
            <person name="Yang X."/>
            <person name="Jones A.K."/>
            <person name="Sattelle D.B."/>
            <person name="Ebert P.R."/>
            <person name="Nelson D."/>
            <person name="Scott J.G."/>
            <person name="Beeman R.W."/>
            <person name="Muthukrishnan S."/>
            <person name="Kramer K.J."/>
            <person name="Arakane Y."/>
            <person name="Beeman R.W."/>
            <person name="Zhu Q."/>
            <person name="Hogenkamp D."/>
            <person name="Dixit R."/>
            <person name="Oppert B."/>
            <person name="Jiang H."/>
            <person name="Zou Z."/>
            <person name="Marshall J."/>
            <person name="Elpidina E."/>
            <person name="Vinokurov K."/>
            <person name="Oppert C."/>
            <person name="Zou Z."/>
            <person name="Evans J."/>
            <person name="Lu Z."/>
            <person name="Zhao P."/>
            <person name="Sumathipala N."/>
            <person name="Altincicek B."/>
            <person name="Vilcinskas A."/>
            <person name="Williams M."/>
            <person name="Hultmark D."/>
            <person name="Hetru C."/>
            <person name="Jiang H."/>
            <person name="Grimmelikhuijzen C.J."/>
            <person name="Hauser F."/>
            <person name="Cazzamali G."/>
            <person name="Williamson M."/>
            <person name="Park Y."/>
            <person name="Li B."/>
            <person name="Tanaka Y."/>
            <person name="Predel R."/>
            <person name="Neupert S."/>
            <person name="Schachtner J."/>
            <person name="Verleyen P."/>
            <person name="Raible F."/>
            <person name="Bork P."/>
            <person name="Friedrich M."/>
            <person name="Walden K.K."/>
            <person name="Robertson H.M."/>
            <person name="Angeli S."/>
            <person name="Foret S."/>
            <person name="Bucher G."/>
            <person name="Schuetz S."/>
            <person name="Maleszka R."/>
            <person name="Wimmer E.A."/>
            <person name="Beeman R.W."/>
            <person name="Lorenzen M."/>
            <person name="Tomoyasu Y."/>
            <person name="Miller S.C."/>
            <person name="Grossmann D."/>
            <person name="Bucher G."/>
        </authorList>
    </citation>
    <scope>NUCLEOTIDE SEQUENCE [LARGE SCALE GENOMIC DNA]</scope>
    <source>
        <strain evidence="2 3">Georgia GA2</strain>
    </source>
</reference>
<keyword evidence="3" id="KW-1185">Reference proteome</keyword>
<dbReference type="HOGENOM" id="CLU_1066822_0_0_1"/>
<evidence type="ECO:0000313" key="3">
    <source>
        <dbReference type="Proteomes" id="UP000007266"/>
    </source>
</evidence>
<dbReference type="EMBL" id="KQ971307">
    <property type="protein sequence ID" value="EFA11280.1"/>
    <property type="molecule type" value="Genomic_DNA"/>
</dbReference>
<accession>D6W7I7</accession>
<reference evidence="2 3" key="2">
    <citation type="journal article" date="2010" name="Nucleic Acids Res.">
        <title>BeetleBase in 2010: revisions to provide comprehensive genomic information for Tribolium castaneum.</title>
        <authorList>
            <person name="Kim H.S."/>
            <person name="Murphy T."/>
            <person name="Xia J."/>
            <person name="Caragea D."/>
            <person name="Park Y."/>
            <person name="Beeman R.W."/>
            <person name="Lorenzen M.D."/>
            <person name="Butcher S."/>
            <person name="Manak J.R."/>
            <person name="Brown S.J."/>
        </authorList>
    </citation>
    <scope>GENOME REANNOTATION</scope>
    <source>
        <strain evidence="2 3">Georgia GA2</strain>
    </source>
</reference>
<dbReference type="Proteomes" id="UP000007266">
    <property type="component" value="Linkage group 1"/>
</dbReference>
<dbReference type="InParanoid" id="D6W7I7"/>
<protein>
    <submittedName>
        <fullName evidence="2">Uncharacterized protein</fullName>
    </submittedName>
</protein>
<evidence type="ECO:0000313" key="2">
    <source>
        <dbReference type="EMBL" id="EFA11280.1"/>
    </source>
</evidence>
<sequence>MDCKVLLWLVQIYVQVNVYSATGISSKLDFGEQPKLVADANSRSHKPVINDKIKLTYKVEENANKVAKTEETINTDVVVEIKTKVGVVQNNKTDDVDDVPVIVGKPDNFDDKALSTSPAPFTPTYNAFPPQSLYLENANRKYNFPVTQSRNNIRDEEIIPSAKEDTILRIPHFDQIYHSHYFGENPPPQLIWYPKSYGIANFDHKLGTVFKPSTGERPVTGFTCTYKTEATKGLKWYPSRGRVHTPGDPGSQINDKLAPLD</sequence>
<dbReference type="KEGG" id="tca:103314646"/>
<dbReference type="AlphaFoldDB" id="D6W7I7"/>
<proteinExistence type="predicted"/>
<feature type="region of interest" description="Disordered" evidence="1">
    <location>
        <begin position="238"/>
        <end position="261"/>
    </location>
</feature>
<dbReference type="OrthoDB" id="6769177at2759"/>
<gene>
    <name evidence="2" type="primary">AUGUSTUS-3.0.2_10815</name>
    <name evidence="2" type="ORF">TcasGA2_TC010815</name>
</gene>
<name>D6W7I7_TRICA</name>